<name>A0A6A8DB93_9BACI</name>
<dbReference type="Gene3D" id="3.40.190.290">
    <property type="match status" value="1"/>
</dbReference>
<evidence type="ECO:0000313" key="7">
    <source>
        <dbReference type="Proteomes" id="UP000799092"/>
    </source>
</evidence>
<dbReference type="InterPro" id="IPR036388">
    <property type="entry name" value="WH-like_DNA-bd_sf"/>
</dbReference>
<sequence length="299" mass="34130">MDHQLLAFITVAEKRNFTRAAESLHLTQSAITLSIKSLEKKYNVKLLDRTNKYVRLTKAGEIVYFHGKEILGGYQQIERLIDELSNSASGSLFIGSSLTFGEYILPRLIAEFNQLYPKIQPDISIRNSTRVLTQLERGELDLGIIEGKIENSKLTIQAFAEDEMLIILPTQHPLAPKNEIDLMELKQETWIIREEGSGTRQALERLFVENGFTPKVTRTFGSSQIIKESVEAGLGIALLSKWVIRKEIQLGTIKPIRIKNNPIVRSFYYAIRSSDFQPKTTELFLEFLKRNPYLIDNSL</sequence>
<accession>A0A6A8DB93</accession>
<dbReference type="CDD" id="cd08420">
    <property type="entry name" value="PBP2_CysL_like"/>
    <property type="match status" value="1"/>
</dbReference>
<keyword evidence="2" id="KW-0805">Transcription regulation</keyword>
<evidence type="ECO:0000259" key="5">
    <source>
        <dbReference type="PROSITE" id="PS50931"/>
    </source>
</evidence>
<gene>
    <name evidence="6" type="ORF">GH741_00045</name>
</gene>
<proteinExistence type="inferred from homology"/>
<evidence type="ECO:0000313" key="6">
    <source>
        <dbReference type="EMBL" id="MRH41061.1"/>
    </source>
</evidence>
<dbReference type="Gene3D" id="1.10.10.10">
    <property type="entry name" value="Winged helix-like DNA-binding domain superfamily/Winged helix DNA-binding domain"/>
    <property type="match status" value="1"/>
</dbReference>
<dbReference type="PANTHER" id="PTHR30126">
    <property type="entry name" value="HTH-TYPE TRANSCRIPTIONAL REGULATOR"/>
    <property type="match status" value="1"/>
</dbReference>
<dbReference type="FunFam" id="1.10.10.10:FF:000001">
    <property type="entry name" value="LysR family transcriptional regulator"/>
    <property type="match status" value="1"/>
</dbReference>
<dbReference type="InterPro" id="IPR036390">
    <property type="entry name" value="WH_DNA-bd_sf"/>
</dbReference>
<dbReference type="InterPro" id="IPR005119">
    <property type="entry name" value="LysR_subst-bd"/>
</dbReference>
<dbReference type="SUPFAM" id="SSF53850">
    <property type="entry name" value="Periplasmic binding protein-like II"/>
    <property type="match status" value="1"/>
</dbReference>
<dbReference type="GO" id="GO:0003700">
    <property type="term" value="F:DNA-binding transcription factor activity"/>
    <property type="evidence" value="ECO:0007669"/>
    <property type="project" value="InterPro"/>
</dbReference>
<comment type="similarity">
    <text evidence="1">Belongs to the LysR transcriptional regulatory family.</text>
</comment>
<dbReference type="EMBL" id="WJNG01000001">
    <property type="protein sequence ID" value="MRH41061.1"/>
    <property type="molecule type" value="Genomic_DNA"/>
</dbReference>
<dbReference type="PANTHER" id="PTHR30126:SF39">
    <property type="entry name" value="HTH-TYPE TRANSCRIPTIONAL REGULATOR CYSL"/>
    <property type="match status" value="1"/>
</dbReference>
<dbReference type="Pfam" id="PF00126">
    <property type="entry name" value="HTH_1"/>
    <property type="match status" value="1"/>
</dbReference>
<dbReference type="Proteomes" id="UP000799092">
    <property type="component" value="Unassembled WGS sequence"/>
</dbReference>
<feature type="domain" description="HTH lysR-type" evidence="5">
    <location>
        <begin position="1"/>
        <end position="57"/>
    </location>
</feature>
<evidence type="ECO:0000256" key="4">
    <source>
        <dbReference type="ARBA" id="ARBA00023163"/>
    </source>
</evidence>
<dbReference type="RefSeq" id="WP_338079173.1">
    <property type="nucleotide sequence ID" value="NZ_WJNG01000001.1"/>
</dbReference>
<dbReference type="Pfam" id="PF03466">
    <property type="entry name" value="LysR_substrate"/>
    <property type="match status" value="1"/>
</dbReference>
<keyword evidence="4" id="KW-0804">Transcription</keyword>
<organism evidence="6 7">
    <name type="scientific">Aquibacillus halophilus</name>
    <dbReference type="NCBI Taxonomy" id="930132"/>
    <lineage>
        <taxon>Bacteria</taxon>
        <taxon>Bacillati</taxon>
        <taxon>Bacillota</taxon>
        <taxon>Bacilli</taxon>
        <taxon>Bacillales</taxon>
        <taxon>Bacillaceae</taxon>
        <taxon>Aquibacillus</taxon>
    </lineage>
</organism>
<evidence type="ECO:0000256" key="3">
    <source>
        <dbReference type="ARBA" id="ARBA00023125"/>
    </source>
</evidence>
<dbReference type="GO" id="GO:0000976">
    <property type="term" value="F:transcription cis-regulatory region binding"/>
    <property type="evidence" value="ECO:0007669"/>
    <property type="project" value="TreeGrafter"/>
</dbReference>
<evidence type="ECO:0000256" key="2">
    <source>
        <dbReference type="ARBA" id="ARBA00023015"/>
    </source>
</evidence>
<protein>
    <submittedName>
        <fullName evidence="6">LysR family transcriptional regulator</fullName>
    </submittedName>
</protein>
<dbReference type="SUPFAM" id="SSF46785">
    <property type="entry name" value="Winged helix' DNA-binding domain"/>
    <property type="match status" value="1"/>
</dbReference>
<dbReference type="AlphaFoldDB" id="A0A6A8DB93"/>
<evidence type="ECO:0000256" key="1">
    <source>
        <dbReference type="ARBA" id="ARBA00009437"/>
    </source>
</evidence>
<dbReference type="PRINTS" id="PR00039">
    <property type="entry name" value="HTHLYSR"/>
</dbReference>
<dbReference type="InterPro" id="IPR000847">
    <property type="entry name" value="LysR_HTH_N"/>
</dbReference>
<dbReference type="PROSITE" id="PS50931">
    <property type="entry name" value="HTH_LYSR"/>
    <property type="match status" value="1"/>
</dbReference>
<comment type="caution">
    <text evidence="6">The sequence shown here is derived from an EMBL/GenBank/DDBJ whole genome shotgun (WGS) entry which is preliminary data.</text>
</comment>
<reference evidence="6" key="1">
    <citation type="submission" date="2019-11" db="EMBL/GenBank/DDBJ databases">
        <authorList>
            <person name="Li J."/>
        </authorList>
    </citation>
    <scope>NUCLEOTIDE SEQUENCE</scope>
    <source>
        <strain evidence="6">B6B</strain>
    </source>
</reference>
<keyword evidence="3" id="KW-0238">DNA-binding</keyword>
<keyword evidence="7" id="KW-1185">Reference proteome</keyword>